<reference evidence="1 2" key="2">
    <citation type="submission" date="2018-11" db="EMBL/GenBank/DDBJ databases">
        <authorList>
            <consortium name="Pathogen Informatics"/>
        </authorList>
    </citation>
    <scope>NUCLEOTIDE SEQUENCE [LARGE SCALE GENOMIC DNA]</scope>
</reference>
<sequence length="67" mass="7929">KTTCYHHHECYDLREPHSWCALNDGQSWLERGCHCNIKEGSCIIERMNQGQLEYTYCTPDLDFECES</sequence>
<dbReference type="Pfam" id="PF05535">
    <property type="entry name" value="Chromadorea_ALT"/>
    <property type="match status" value="1"/>
</dbReference>
<dbReference type="EMBL" id="UZAJ01042020">
    <property type="protein sequence ID" value="VDP21543.1"/>
    <property type="molecule type" value="Genomic_DNA"/>
</dbReference>
<reference evidence="3" key="1">
    <citation type="submission" date="2016-06" db="UniProtKB">
        <authorList>
            <consortium name="WormBaseParasite"/>
        </authorList>
    </citation>
    <scope>IDENTIFICATION</scope>
</reference>
<evidence type="ECO:0000313" key="2">
    <source>
        <dbReference type="Proteomes" id="UP000267606"/>
    </source>
</evidence>
<dbReference type="Proteomes" id="UP000267606">
    <property type="component" value="Unassembled WGS sequence"/>
</dbReference>
<evidence type="ECO:0000313" key="1">
    <source>
        <dbReference type="EMBL" id="VDP21543.1"/>
    </source>
</evidence>
<dbReference type="STRING" id="387005.A0A183I6K5"/>
<evidence type="ECO:0000313" key="3">
    <source>
        <dbReference type="WBParaSite" id="OFLC_0001537801-mRNA-1"/>
    </source>
</evidence>
<proteinExistence type="predicted"/>
<protein>
    <submittedName>
        <fullName evidence="3">F5/8 type C domain-containing protein</fullName>
    </submittedName>
</protein>
<gene>
    <name evidence="1" type="ORF">OFLC_LOCUS15367</name>
</gene>
<name>A0A183I6K5_9BILA</name>
<dbReference type="AlphaFoldDB" id="A0A183I6K5"/>
<keyword evidence="2" id="KW-1185">Reference proteome</keyword>
<dbReference type="WBParaSite" id="OFLC_0001537801-mRNA-1">
    <property type="protein sequence ID" value="OFLC_0001537801-mRNA-1"/>
    <property type="gene ID" value="OFLC_0001537801"/>
</dbReference>
<accession>A0A183I6K5</accession>
<dbReference type="InterPro" id="IPR008451">
    <property type="entry name" value="Chromadorea_ALT"/>
</dbReference>
<organism evidence="3">
    <name type="scientific">Onchocerca flexuosa</name>
    <dbReference type="NCBI Taxonomy" id="387005"/>
    <lineage>
        <taxon>Eukaryota</taxon>
        <taxon>Metazoa</taxon>
        <taxon>Ecdysozoa</taxon>
        <taxon>Nematoda</taxon>
        <taxon>Chromadorea</taxon>
        <taxon>Rhabditida</taxon>
        <taxon>Spirurina</taxon>
        <taxon>Spiruromorpha</taxon>
        <taxon>Filarioidea</taxon>
        <taxon>Onchocercidae</taxon>
        <taxon>Onchocerca</taxon>
    </lineage>
</organism>